<reference evidence="4" key="1">
    <citation type="submission" date="2022-05" db="EMBL/GenBank/DDBJ databases">
        <title>A methanotrophic Mycobacterium dominates a cave microbial ecosystem.</title>
        <authorList>
            <person name="Van Spanning R.J.M."/>
            <person name="Guan Q."/>
            <person name="Melkonian C."/>
            <person name="Gallant J."/>
            <person name="Polerecky L."/>
            <person name="Flot J.-F."/>
            <person name="Brandt B.W."/>
            <person name="Braster M."/>
            <person name="Iturbe Espinoza P."/>
            <person name="Aerts J."/>
            <person name="Meima-Franke M."/>
            <person name="Piersma S.R."/>
            <person name="Bunduc C."/>
            <person name="Ummels R."/>
            <person name="Pain A."/>
            <person name="Fleming E.J."/>
            <person name="van der Wel N."/>
            <person name="Gherman V.D."/>
            <person name="Sarbu S.M."/>
            <person name="Bodelier P.L.E."/>
            <person name="Bitter W."/>
        </authorList>
    </citation>
    <scope>NUCLEOTIDE SEQUENCE</scope>
    <source>
        <strain evidence="4">Sulfur Cave</strain>
    </source>
</reference>
<sequence>MTSTGQLSSEPLASADGPQQSGRIVVGVDGSQGSLNALRWALGEARARKIPVHAVFAWQYHPPWVDPGLGSMFPLGYQPEGGAPEDAFAEAAASVEKLLDAAVSEAGESDPDSATDPVRITQEAVEGHAAQVLLDSVSGGDMLVVGSHGHGGFLGAVLGSVSQRVVSHSRCPVVVVPAPQRAPNA</sequence>
<name>A0ABY4QRM0_9MYCO</name>
<dbReference type="EMBL" id="CP097320">
    <property type="protein sequence ID" value="UQX12570.1"/>
    <property type="molecule type" value="Genomic_DNA"/>
</dbReference>
<gene>
    <name evidence="4" type="ORF">M5I08_10300</name>
</gene>
<dbReference type="InterPro" id="IPR006016">
    <property type="entry name" value="UspA"/>
</dbReference>
<evidence type="ECO:0000313" key="4">
    <source>
        <dbReference type="EMBL" id="UQX12570.1"/>
    </source>
</evidence>
<protein>
    <submittedName>
        <fullName evidence="4">Universal stress protein</fullName>
    </submittedName>
</protein>
<dbReference type="RefSeq" id="WP_249763238.1">
    <property type="nucleotide sequence ID" value="NZ_CP097320.1"/>
</dbReference>
<dbReference type="PRINTS" id="PR01438">
    <property type="entry name" value="UNVRSLSTRESS"/>
</dbReference>
<evidence type="ECO:0000313" key="5">
    <source>
        <dbReference type="Proteomes" id="UP001056610"/>
    </source>
</evidence>
<feature type="domain" description="UspA" evidence="3">
    <location>
        <begin position="23"/>
        <end position="177"/>
    </location>
</feature>
<feature type="region of interest" description="Disordered" evidence="2">
    <location>
        <begin position="1"/>
        <end position="23"/>
    </location>
</feature>
<evidence type="ECO:0000256" key="1">
    <source>
        <dbReference type="ARBA" id="ARBA00008791"/>
    </source>
</evidence>
<dbReference type="PANTHER" id="PTHR46553:SF3">
    <property type="entry name" value="ADENINE NUCLEOTIDE ALPHA HYDROLASES-LIKE SUPERFAMILY PROTEIN"/>
    <property type="match status" value="1"/>
</dbReference>
<evidence type="ECO:0000256" key="2">
    <source>
        <dbReference type="SAM" id="MobiDB-lite"/>
    </source>
</evidence>
<comment type="similarity">
    <text evidence="1">Belongs to the universal stress protein A family.</text>
</comment>
<dbReference type="InterPro" id="IPR006015">
    <property type="entry name" value="Universal_stress_UspA"/>
</dbReference>
<dbReference type="PANTHER" id="PTHR46553">
    <property type="entry name" value="ADENINE NUCLEOTIDE ALPHA HYDROLASES-LIKE SUPERFAMILY PROTEIN"/>
    <property type="match status" value="1"/>
</dbReference>
<dbReference type="Proteomes" id="UP001056610">
    <property type="component" value="Chromosome"/>
</dbReference>
<keyword evidence="5" id="KW-1185">Reference proteome</keyword>
<dbReference type="InterPro" id="IPR014729">
    <property type="entry name" value="Rossmann-like_a/b/a_fold"/>
</dbReference>
<proteinExistence type="inferred from homology"/>
<dbReference type="Gene3D" id="3.40.50.620">
    <property type="entry name" value="HUPs"/>
    <property type="match status" value="1"/>
</dbReference>
<evidence type="ECO:0000259" key="3">
    <source>
        <dbReference type="Pfam" id="PF00582"/>
    </source>
</evidence>
<dbReference type="CDD" id="cd00293">
    <property type="entry name" value="USP-like"/>
    <property type="match status" value="1"/>
</dbReference>
<dbReference type="Pfam" id="PF00582">
    <property type="entry name" value="Usp"/>
    <property type="match status" value="1"/>
</dbReference>
<accession>A0ABY4QRM0</accession>
<feature type="compositionally biased region" description="Polar residues" evidence="2">
    <location>
        <begin position="1"/>
        <end position="22"/>
    </location>
</feature>
<organism evidence="4 5">
    <name type="scientific">Candidatus Mycobacterium methanotrophicum</name>
    <dbReference type="NCBI Taxonomy" id="2943498"/>
    <lineage>
        <taxon>Bacteria</taxon>
        <taxon>Bacillati</taxon>
        <taxon>Actinomycetota</taxon>
        <taxon>Actinomycetes</taxon>
        <taxon>Mycobacteriales</taxon>
        <taxon>Mycobacteriaceae</taxon>
        <taxon>Mycobacterium</taxon>
    </lineage>
</organism>
<dbReference type="SUPFAM" id="SSF52402">
    <property type="entry name" value="Adenine nucleotide alpha hydrolases-like"/>
    <property type="match status" value="1"/>
</dbReference>